<sequence length="99" mass="11139">MIITLAQLQVKPSEEQAFLDAAKLLTKASQQEEGNVSYTLKKDIEQEHTFTMVELWTGMDAAQRHNESAHFRAFVEKAPAFLAAPLSVQMFQGEELKLS</sequence>
<organism evidence="2 3">
    <name type="scientific">Jeotgalibacillus alimentarius</name>
    <dbReference type="NCBI Taxonomy" id="135826"/>
    <lineage>
        <taxon>Bacteria</taxon>
        <taxon>Bacillati</taxon>
        <taxon>Bacillota</taxon>
        <taxon>Bacilli</taxon>
        <taxon>Bacillales</taxon>
        <taxon>Caryophanaceae</taxon>
        <taxon>Jeotgalibacillus</taxon>
    </lineage>
</organism>
<dbReference type="PATRIC" id="fig|135826.4.peg.953"/>
<dbReference type="STRING" id="135826.KP77_09570"/>
<dbReference type="OrthoDB" id="287932at2"/>
<proteinExistence type="predicted"/>
<evidence type="ECO:0000259" key="1">
    <source>
        <dbReference type="PROSITE" id="PS51725"/>
    </source>
</evidence>
<dbReference type="Pfam" id="PF03992">
    <property type="entry name" value="ABM"/>
    <property type="match status" value="1"/>
</dbReference>
<reference evidence="2 3" key="1">
    <citation type="submission" date="2015-01" db="EMBL/GenBank/DDBJ databases">
        <title>Genome sequence of Jeotgalibacillus alimentarius.</title>
        <authorList>
            <person name="Goh K.M."/>
            <person name="Chan K.-G."/>
            <person name="Yaakop A.S."/>
            <person name="Ee R."/>
            <person name="Gan H.M."/>
            <person name="Chan C.S."/>
        </authorList>
    </citation>
    <scope>NUCLEOTIDE SEQUENCE [LARGE SCALE GENOMIC DNA]</scope>
    <source>
        <strain evidence="2 3">YKJ-13</strain>
    </source>
</reference>
<dbReference type="Gene3D" id="3.30.70.100">
    <property type="match status" value="1"/>
</dbReference>
<dbReference type="PROSITE" id="PS51725">
    <property type="entry name" value="ABM"/>
    <property type="match status" value="1"/>
</dbReference>
<dbReference type="PANTHER" id="PTHR33336">
    <property type="entry name" value="QUINOL MONOOXYGENASE YGIN-RELATED"/>
    <property type="match status" value="1"/>
</dbReference>
<keyword evidence="2" id="KW-0560">Oxidoreductase</keyword>
<dbReference type="InterPro" id="IPR007138">
    <property type="entry name" value="ABM_dom"/>
</dbReference>
<dbReference type="Proteomes" id="UP000031950">
    <property type="component" value="Unassembled WGS sequence"/>
</dbReference>
<dbReference type="InterPro" id="IPR011008">
    <property type="entry name" value="Dimeric_a/b-barrel"/>
</dbReference>
<dbReference type="AlphaFoldDB" id="A0A0C2RMH2"/>
<protein>
    <submittedName>
        <fullName evidence="2">Monooxygenase</fullName>
    </submittedName>
</protein>
<accession>A0A0C2RMH2</accession>
<dbReference type="SUPFAM" id="SSF54909">
    <property type="entry name" value="Dimeric alpha+beta barrel"/>
    <property type="match status" value="1"/>
</dbReference>
<evidence type="ECO:0000313" key="2">
    <source>
        <dbReference type="EMBL" id="KIL51445.1"/>
    </source>
</evidence>
<feature type="domain" description="ABM" evidence="1">
    <location>
        <begin position="2"/>
        <end position="90"/>
    </location>
</feature>
<evidence type="ECO:0000313" key="3">
    <source>
        <dbReference type="Proteomes" id="UP000031950"/>
    </source>
</evidence>
<dbReference type="PANTHER" id="PTHR33336:SF3">
    <property type="entry name" value="ABM DOMAIN-CONTAINING PROTEIN"/>
    <property type="match status" value="1"/>
</dbReference>
<name>A0A0C2RMH2_9BACL</name>
<gene>
    <name evidence="2" type="ORF">KP77_09570</name>
</gene>
<dbReference type="GO" id="GO:0004497">
    <property type="term" value="F:monooxygenase activity"/>
    <property type="evidence" value="ECO:0007669"/>
    <property type="project" value="UniProtKB-KW"/>
</dbReference>
<keyword evidence="2" id="KW-0503">Monooxygenase</keyword>
<dbReference type="InterPro" id="IPR050744">
    <property type="entry name" value="AI-2_Isomerase_LsrG"/>
</dbReference>
<comment type="caution">
    <text evidence="2">The sequence shown here is derived from an EMBL/GenBank/DDBJ whole genome shotgun (WGS) entry which is preliminary data.</text>
</comment>
<keyword evidence="3" id="KW-1185">Reference proteome</keyword>
<dbReference type="RefSeq" id="WP_041121574.1">
    <property type="nucleotide sequence ID" value="NZ_JXRQ01000015.1"/>
</dbReference>
<dbReference type="EMBL" id="JXRQ01000015">
    <property type="protein sequence ID" value="KIL51445.1"/>
    <property type="molecule type" value="Genomic_DNA"/>
</dbReference>